<dbReference type="AlphaFoldDB" id="A0A1F6X146"/>
<sequence length="296" mass="32600">MFCKKCGEKSEGDQKFCTSCGAPFSTSAEKGEPIFSQSSPPKPKGSPVGKIIGIIVILAIVGLGIWGSMDDGAIEKNNQAISNFDSGDSEQAIRQFQQASQEATGSDTKLNTLKNLGYVYFSEGQYAQALQSFKEALTYASAGSFDHYLVSGEIALLEGKPNAAQISYNKAYELSPSDFQINNALNLFYLDLESIAPNYVNYPKALTHAQKAFDVSTSDVKNIATQNLAIAHFFNENYDRTISLLSSQGSDPYIAYWLGWSYAIKEDEANARFYFQRAIDGGVEVEQEVYDYLYSY</sequence>
<protein>
    <submittedName>
        <fullName evidence="4">Uncharacterized protein</fullName>
    </submittedName>
</protein>
<keyword evidence="3" id="KW-0812">Transmembrane</keyword>
<dbReference type="Pfam" id="PF13424">
    <property type="entry name" value="TPR_12"/>
    <property type="match status" value="1"/>
</dbReference>
<organism evidence="4 5">
    <name type="scientific">Candidatus Nomurabacteria bacterium RIFCSPLOWO2_01_FULL_33_24</name>
    <dbReference type="NCBI Taxonomy" id="1801765"/>
    <lineage>
        <taxon>Bacteria</taxon>
        <taxon>Candidatus Nomuraibacteriota</taxon>
    </lineage>
</organism>
<accession>A0A1F6X146</accession>
<dbReference type="InterPro" id="IPR019734">
    <property type="entry name" value="TPR_rpt"/>
</dbReference>
<dbReference type="PROSITE" id="PS50293">
    <property type="entry name" value="TPR_REGION"/>
    <property type="match status" value="1"/>
</dbReference>
<dbReference type="Proteomes" id="UP000185809">
    <property type="component" value="Unassembled WGS sequence"/>
</dbReference>
<name>A0A1F6X146_9BACT</name>
<evidence type="ECO:0000256" key="2">
    <source>
        <dbReference type="SAM" id="MobiDB-lite"/>
    </source>
</evidence>
<dbReference type="Pfam" id="PF13181">
    <property type="entry name" value="TPR_8"/>
    <property type="match status" value="2"/>
</dbReference>
<gene>
    <name evidence="4" type="ORF">A2995_00550</name>
</gene>
<feature type="transmembrane region" description="Helical" evidence="3">
    <location>
        <begin position="51"/>
        <end position="69"/>
    </location>
</feature>
<proteinExistence type="predicted"/>
<dbReference type="SUPFAM" id="SSF48452">
    <property type="entry name" value="TPR-like"/>
    <property type="match status" value="1"/>
</dbReference>
<comment type="caution">
    <text evidence="4">The sequence shown here is derived from an EMBL/GenBank/DDBJ whole genome shotgun (WGS) entry which is preliminary data.</text>
</comment>
<dbReference type="SMART" id="SM00028">
    <property type="entry name" value="TPR"/>
    <property type="match status" value="3"/>
</dbReference>
<dbReference type="PROSITE" id="PS50005">
    <property type="entry name" value="TPR"/>
    <property type="match status" value="1"/>
</dbReference>
<evidence type="ECO:0000313" key="5">
    <source>
        <dbReference type="Proteomes" id="UP000185809"/>
    </source>
</evidence>
<feature type="region of interest" description="Disordered" evidence="2">
    <location>
        <begin position="27"/>
        <end position="46"/>
    </location>
</feature>
<evidence type="ECO:0000256" key="1">
    <source>
        <dbReference type="PROSITE-ProRule" id="PRU00339"/>
    </source>
</evidence>
<dbReference type="Gene3D" id="1.25.40.10">
    <property type="entry name" value="Tetratricopeptide repeat domain"/>
    <property type="match status" value="2"/>
</dbReference>
<keyword evidence="3" id="KW-0472">Membrane</keyword>
<dbReference type="EMBL" id="MFUP01000008">
    <property type="protein sequence ID" value="OGI87755.1"/>
    <property type="molecule type" value="Genomic_DNA"/>
</dbReference>
<evidence type="ECO:0000256" key="3">
    <source>
        <dbReference type="SAM" id="Phobius"/>
    </source>
</evidence>
<feature type="repeat" description="TPR" evidence="1">
    <location>
        <begin position="110"/>
        <end position="143"/>
    </location>
</feature>
<evidence type="ECO:0000313" key="4">
    <source>
        <dbReference type="EMBL" id="OGI87755.1"/>
    </source>
</evidence>
<reference evidence="4 5" key="1">
    <citation type="journal article" date="2016" name="Nat. Commun.">
        <title>Thousands of microbial genomes shed light on interconnected biogeochemical processes in an aquifer system.</title>
        <authorList>
            <person name="Anantharaman K."/>
            <person name="Brown C.T."/>
            <person name="Hug L.A."/>
            <person name="Sharon I."/>
            <person name="Castelle C.J."/>
            <person name="Probst A.J."/>
            <person name="Thomas B.C."/>
            <person name="Singh A."/>
            <person name="Wilkins M.J."/>
            <person name="Karaoz U."/>
            <person name="Brodie E.L."/>
            <person name="Williams K.H."/>
            <person name="Hubbard S.S."/>
            <person name="Banfield J.F."/>
        </authorList>
    </citation>
    <scope>NUCLEOTIDE SEQUENCE [LARGE SCALE GENOMIC DNA]</scope>
</reference>
<keyword evidence="1" id="KW-0802">TPR repeat</keyword>
<dbReference type="InterPro" id="IPR011990">
    <property type="entry name" value="TPR-like_helical_dom_sf"/>
</dbReference>
<keyword evidence="3" id="KW-1133">Transmembrane helix</keyword>